<dbReference type="AlphaFoldDB" id="A0A6J4V4F5"/>
<name>A0A6J4V4F5_9BACT</name>
<proteinExistence type="predicted"/>
<dbReference type="Pfam" id="PF00583">
    <property type="entry name" value="Acetyltransf_1"/>
    <property type="match status" value="1"/>
</dbReference>
<evidence type="ECO:0000259" key="3">
    <source>
        <dbReference type="PROSITE" id="PS51186"/>
    </source>
</evidence>
<evidence type="ECO:0000313" key="4">
    <source>
        <dbReference type="EMBL" id="CAA9568746.1"/>
    </source>
</evidence>
<dbReference type="GO" id="GO:0016747">
    <property type="term" value="F:acyltransferase activity, transferring groups other than amino-acyl groups"/>
    <property type="evidence" value="ECO:0007669"/>
    <property type="project" value="InterPro"/>
</dbReference>
<dbReference type="EMBL" id="CADCWN010000134">
    <property type="protein sequence ID" value="CAA9568746.1"/>
    <property type="molecule type" value="Genomic_DNA"/>
</dbReference>
<dbReference type="InterPro" id="IPR000182">
    <property type="entry name" value="GNAT_dom"/>
</dbReference>
<gene>
    <name evidence="4" type="ORF">AVDCRST_MAG18-1737</name>
</gene>
<accession>A0A6J4V4F5</accession>
<evidence type="ECO:0000256" key="2">
    <source>
        <dbReference type="ARBA" id="ARBA00023315"/>
    </source>
</evidence>
<dbReference type="CDD" id="cd04301">
    <property type="entry name" value="NAT_SF"/>
    <property type="match status" value="1"/>
</dbReference>
<organism evidence="4">
    <name type="scientific">uncultured Thermomicrobiales bacterium</name>
    <dbReference type="NCBI Taxonomy" id="1645740"/>
    <lineage>
        <taxon>Bacteria</taxon>
        <taxon>Pseudomonadati</taxon>
        <taxon>Thermomicrobiota</taxon>
        <taxon>Thermomicrobia</taxon>
        <taxon>Thermomicrobiales</taxon>
        <taxon>environmental samples</taxon>
    </lineage>
</organism>
<keyword evidence="2" id="KW-0012">Acyltransferase</keyword>
<evidence type="ECO:0000256" key="1">
    <source>
        <dbReference type="ARBA" id="ARBA00022679"/>
    </source>
</evidence>
<keyword evidence="1 4" id="KW-0808">Transferase</keyword>
<sequence length="172" mass="18633">MPDADSYTIRPARPDEHDTFPAIERAAAAQFRATAFAAMADAPLASEHLDGAHDRAWVAVAPGGEPVGFAIARRLDGAAHLHELDVHPAHARRGLGRLLIEAVAAWARQEGLRAVTLTTFRDIPWNAPYYGRLGFRPLDDAELGPGLRALRESETAVGLPSSDRLCMRLQLA</sequence>
<feature type="domain" description="N-acetyltransferase" evidence="3">
    <location>
        <begin position="7"/>
        <end position="157"/>
    </location>
</feature>
<dbReference type="PANTHER" id="PTHR43800">
    <property type="entry name" value="PEPTIDYL-LYSINE N-ACETYLTRANSFERASE YJAB"/>
    <property type="match status" value="1"/>
</dbReference>
<dbReference type="PANTHER" id="PTHR43800:SF1">
    <property type="entry name" value="PEPTIDYL-LYSINE N-ACETYLTRANSFERASE YJAB"/>
    <property type="match status" value="1"/>
</dbReference>
<protein>
    <submittedName>
        <fullName evidence="4">Acetyltransferase, GNAT family</fullName>
    </submittedName>
</protein>
<dbReference type="PROSITE" id="PS51186">
    <property type="entry name" value="GNAT"/>
    <property type="match status" value="1"/>
</dbReference>
<dbReference type="SUPFAM" id="SSF55729">
    <property type="entry name" value="Acyl-CoA N-acyltransferases (Nat)"/>
    <property type="match status" value="1"/>
</dbReference>
<reference evidence="4" key="1">
    <citation type="submission" date="2020-02" db="EMBL/GenBank/DDBJ databases">
        <authorList>
            <person name="Meier V. D."/>
        </authorList>
    </citation>
    <scope>NUCLEOTIDE SEQUENCE</scope>
    <source>
        <strain evidence="4">AVDCRST_MAG18</strain>
    </source>
</reference>
<dbReference type="InterPro" id="IPR016181">
    <property type="entry name" value="Acyl_CoA_acyltransferase"/>
</dbReference>
<dbReference type="Gene3D" id="3.40.630.30">
    <property type="match status" value="1"/>
</dbReference>